<protein>
    <submittedName>
        <fullName evidence="2">Uncharacterized protein</fullName>
    </submittedName>
</protein>
<feature type="compositionally biased region" description="Low complexity" evidence="1">
    <location>
        <begin position="275"/>
        <end position="292"/>
    </location>
</feature>
<accession>A0A7S2GK31</accession>
<reference evidence="2" key="1">
    <citation type="submission" date="2021-01" db="EMBL/GenBank/DDBJ databases">
        <authorList>
            <person name="Corre E."/>
            <person name="Pelletier E."/>
            <person name="Niang G."/>
            <person name="Scheremetjew M."/>
            <person name="Finn R."/>
            <person name="Kale V."/>
            <person name="Holt S."/>
            <person name="Cochrane G."/>
            <person name="Meng A."/>
            <person name="Brown T."/>
            <person name="Cohen L."/>
        </authorList>
    </citation>
    <scope>NUCLEOTIDE SEQUENCE</scope>
    <source>
        <strain evidence="2">UTEX LB 985</strain>
    </source>
</reference>
<feature type="region of interest" description="Disordered" evidence="1">
    <location>
        <begin position="1"/>
        <end position="37"/>
    </location>
</feature>
<organism evidence="2">
    <name type="scientific">Haptolina brevifila</name>
    <dbReference type="NCBI Taxonomy" id="156173"/>
    <lineage>
        <taxon>Eukaryota</taxon>
        <taxon>Haptista</taxon>
        <taxon>Haptophyta</taxon>
        <taxon>Prymnesiophyceae</taxon>
        <taxon>Prymnesiales</taxon>
        <taxon>Prymnesiaceae</taxon>
        <taxon>Haptolina</taxon>
    </lineage>
</organism>
<feature type="region of interest" description="Disordered" evidence="1">
    <location>
        <begin position="192"/>
        <end position="234"/>
    </location>
</feature>
<gene>
    <name evidence="2" type="ORF">CBRE1094_LOCUS18506</name>
</gene>
<evidence type="ECO:0000256" key="1">
    <source>
        <dbReference type="SAM" id="MobiDB-lite"/>
    </source>
</evidence>
<sequence length="310" mass="32156">MPLSREEKPIMIVGRDVGSEPAPAVAPPPAGSASSSALTSPGDGLKIIFLDIDGVICCNGMGRLETDKLARIADCVKKTEAKVVLSTDWRRDAALKAQVTNALTERGIQVIGATRKGPPMQPIRPKEIWGWLEAYQNDKGKVVSQWVAIDDRELLMEQGGENLRGHFVQTNFATGLTERSAERVVAVLNGNQEEGMGLQRSTITRAASPNRNGRRNPSPTRPAQRAPAGSLTVGSSAGGFGAAVAGANLSATAPSPMRSSGHAPRAGPPSRLNLAAGGQQAKLAALGAAPKPGISPTCARSGLPQAGGAR</sequence>
<evidence type="ECO:0000313" key="2">
    <source>
        <dbReference type="EMBL" id="CAD9457861.1"/>
    </source>
</evidence>
<feature type="region of interest" description="Disordered" evidence="1">
    <location>
        <begin position="251"/>
        <end position="310"/>
    </location>
</feature>
<dbReference type="Pfam" id="PF18143">
    <property type="entry name" value="HAD_SAK_2"/>
    <property type="match status" value="1"/>
</dbReference>
<name>A0A7S2GK31_9EUKA</name>
<proteinExistence type="predicted"/>
<dbReference type="AlphaFoldDB" id="A0A7S2GK31"/>
<feature type="compositionally biased region" description="Polar residues" evidence="1">
    <location>
        <begin position="199"/>
        <end position="218"/>
    </location>
</feature>
<dbReference type="EMBL" id="HBGU01033875">
    <property type="protein sequence ID" value="CAD9457861.1"/>
    <property type="molecule type" value="Transcribed_RNA"/>
</dbReference>